<feature type="transmembrane region" description="Helical" evidence="7">
    <location>
        <begin position="129"/>
        <end position="146"/>
    </location>
</feature>
<evidence type="ECO:0000256" key="2">
    <source>
        <dbReference type="ARBA" id="ARBA00008816"/>
    </source>
</evidence>
<dbReference type="SUPFAM" id="SSF48317">
    <property type="entry name" value="Acid phosphatase/Vanadium-dependent haloperoxidase"/>
    <property type="match status" value="1"/>
</dbReference>
<dbReference type="GO" id="GO:0016020">
    <property type="term" value="C:membrane"/>
    <property type="evidence" value="ECO:0007669"/>
    <property type="project" value="UniProtKB-SubCell"/>
</dbReference>
<evidence type="ECO:0000256" key="1">
    <source>
        <dbReference type="ARBA" id="ARBA00004141"/>
    </source>
</evidence>
<dbReference type="GO" id="GO:0008195">
    <property type="term" value="F:phosphatidate phosphatase activity"/>
    <property type="evidence" value="ECO:0007669"/>
    <property type="project" value="TreeGrafter"/>
</dbReference>
<sequence length="400" mass="44245">MLPFHRRDVRREPSPATTDKHLHAGDSRGKQLRRFVVGWIKIAWRDLLTLAVLGAADLGIYEAPYAATRNFPITFDKSGDIVYPQFAYPARGWIVSPALSGVICVVIPVVIIVLAQIRIRSFWDCNNAVLGLVYAVVASSLFQVIIKQLIGGFRPFFLDVCQPDISLAKTHNATGLNGVGFHQIMYTVEVCTNPDKQALKNAMTSFPSGHSTTAFAGFVFLFLWMNAKLKVWADFHASFYWLAVLLAPLLGAALMAACLTVDQAHNWYDICAGSVIGTVVAFMVYRMCYAAVWDWRFNHIPLRRHRVFDYAAAAALTPDVLGKALFVRKLGWGRKRRSGRRAARGKARIGSNSSSVAAAYAGNGSTVMPHEHERGVRYPEPVTVHPNGGGQYYGRGENMV</sequence>
<gene>
    <name evidence="9" type="ORF">C8A00DRAFT_18896</name>
</gene>
<dbReference type="AlphaFoldDB" id="A0AAN6VDJ9"/>
<keyword evidence="4 7" id="KW-1133">Transmembrane helix</keyword>
<evidence type="ECO:0000313" key="10">
    <source>
        <dbReference type="Proteomes" id="UP001302745"/>
    </source>
</evidence>
<evidence type="ECO:0000256" key="4">
    <source>
        <dbReference type="ARBA" id="ARBA00022989"/>
    </source>
</evidence>
<evidence type="ECO:0000256" key="7">
    <source>
        <dbReference type="SAM" id="Phobius"/>
    </source>
</evidence>
<evidence type="ECO:0000256" key="6">
    <source>
        <dbReference type="SAM" id="MobiDB-lite"/>
    </source>
</evidence>
<reference evidence="9" key="1">
    <citation type="journal article" date="2023" name="Mol. Phylogenet. Evol.">
        <title>Genome-scale phylogeny and comparative genomics of the fungal order Sordariales.</title>
        <authorList>
            <person name="Hensen N."/>
            <person name="Bonometti L."/>
            <person name="Westerberg I."/>
            <person name="Brannstrom I.O."/>
            <person name="Guillou S."/>
            <person name="Cros-Aarteil S."/>
            <person name="Calhoun S."/>
            <person name="Haridas S."/>
            <person name="Kuo A."/>
            <person name="Mondo S."/>
            <person name="Pangilinan J."/>
            <person name="Riley R."/>
            <person name="LaButti K."/>
            <person name="Andreopoulos B."/>
            <person name="Lipzen A."/>
            <person name="Chen C."/>
            <person name="Yan M."/>
            <person name="Daum C."/>
            <person name="Ng V."/>
            <person name="Clum A."/>
            <person name="Steindorff A."/>
            <person name="Ohm R.A."/>
            <person name="Martin F."/>
            <person name="Silar P."/>
            <person name="Natvig D.O."/>
            <person name="Lalanne C."/>
            <person name="Gautier V."/>
            <person name="Ament-Velasquez S.L."/>
            <person name="Kruys A."/>
            <person name="Hutchinson M.I."/>
            <person name="Powell A.J."/>
            <person name="Barry K."/>
            <person name="Miller A.N."/>
            <person name="Grigoriev I.V."/>
            <person name="Debuchy R."/>
            <person name="Gladieux P."/>
            <person name="Hiltunen Thoren M."/>
            <person name="Johannesson H."/>
        </authorList>
    </citation>
    <scope>NUCLEOTIDE SEQUENCE</scope>
    <source>
        <strain evidence="9">CBS 538.74</strain>
    </source>
</reference>
<dbReference type="GO" id="GO:0006644">
    <property type="term" value="P:phospholipid metabolic process"/>
    <property type="evidence" value="ECO:0007669"/>
    <property type="project" value="InterPro"/>
</dbReference>
<comment type="subcellular location">
    <subcellularLocation>
        <location evidence="1">Membrane</location>
        <topology evidence="1">Multi-pass membrane protein</topology>
    </subcellularLocation>
</comment>
<feature type="transmembrane region" description="Helical" evidence="7">
    <location>
        <begin position="239"/>
        <end position="260"/>
    </location>
</feature>
<evidence type="ECO:0000256" key="5">
    <source>
        <dbReference type="ARBA" id="ARBA00023136"/>
    </source>
</evidence>
<feature type="transmembrane region" description="Helical" evidence="7">
    <location>
        <begin position="267"/>
        <end position="287"/>
    </location>
</feature>
<protein>
    <submittedName>
        <fullName evidence="9">Lipid phosphate phosphatase 1</fullName>
    </submittedName>
</protein>
<evidence type="ECO:0000256" key="3">
    <source>
        <dbReference type="ARBA" id="ARBA00022692"/>
    </source>
</evidence>
<organism evidence="9 10">
    <name type="scientific">Chaetomidium leptoderma</name>
    <dbReference type="NCBI Taxonomy" id="669021"/>
    <lineage>
        <taxon>Eukaryota</taxon>
        <taxon>Fungi</taxon>
        <taxon>Dikarya</taxon>
        <taxon>Ascomycota</taxon>
        <taxon>Pezizomycotina</taxon>
        <taxon>Sordariomycetes</taxon>
        <taxon>Sordariomycetidae</taxon>
        <taxon>Sordariales</taxon>
        <taxon>Chaetomiaceae</taxon>
        <taxon>Chaetomidium</taxon>
    </lineage>
</organism>
<dbReference type="SMART" id="SM00014">
    <property type="entry name" value="acidPPc"/>
    <property type="match status" value="1"/>
</dbReference>
<keyword evidence="10" id="KW-1185">Reference proteome</keyword>
<dbReference type="PANTHER" id="PTHR10165">
    <property type="entry name" value="LIPID PHOSPHATE PHOSPHATASE"/>
    <property type="match status" value="1"/>
</dbReference>
<dbReference type="Proteomes" id="UP001302745">
    <property type="component" value="Unassembled WGS sequence"/>
</dbReference>
<accession>A0AAN6VDJ9</accession>
<dbReference type="Gene3D" id="1.20.144.10">
    <property type="entry name" value="Phosphatidic acid phosphatase type 2/haloperoxidase"/>
    <property type="match status" value="1"/>
</dbReference>
<dbReference type="InterPro" id="IPR000326">
    <property type="entry name" value="PAP2/HPO"/>
</dbReference>
<comment type="similarity">
    <text evidence="2">Belongs to the PA-phosphatase related phosphoesterase family.</text>
</comment>
<proteinExistence type="inferred from homology"/>
<dbReference type="EMBL" id="MU857163">
    <property type="protein sequence ID" value="KAK4149414.1"/>
    <property type="molecule type" value="Genomic_DNA"/>
</dbReference>
<dbReference type="GO" id="GO:0046839">
    <property type="term" value="P:phospholipid dephosphorylation"/>
    <property type="evidence" value="ECO:0007669"/>
    <property type="project" value="TreeGrafter"/>
</dbReference>
<feature type="region of interest" description="Disordered" evidence="6">
    <location>
        <begin position="1"/>
        <end position="25"/>
    </location>
</feature>
<feature type="domain" description="Phosphatidic acid phosphatase type 2/haloperoxidase" evidence="8">
    <location>
        <begin position="130"/>
        <end position="285"/>
    </location>
</feature>
<keyword evidence="5 7" id="KW-0472">Membrane</keyword>
<keyword evidence="3 7" id="KW-0812">Transmembrane</keyword>
<dbReference type="InterPro" id="IPR036938">
    <property type="entry name" value="PAP2/HPO_sf"/>
</dbReference>
<feature type="transmembrane region" description="Helical" evidence="7">
    <location>
        <begin position="206"/>
        <end position="227"/>
    </location>
</feature>
<dbReference type="InterPro" id="IPR043216">
    <property type="entry name" value="PAP-like"/>
</dbReference>
<dbReference type="PANTHER" id="PTHR10165:SF84">
    <property type="entry name" value="PHOSPHATIDIC ACID PHOSPHATASE BETA"/>
    <property type="match status" value="1"/>
</dbReference>
<dbReference type="Pfam" id="PF01569">
    <property type="entry name" value="PAP2"/>
    <property type="match status" value="1"/>
</dbReference>
<evidence type="ECO:0000313" key="9">
    <source>
        <dbReference type="EMBL" id="KAK4149414.1"/>
    </source>
</evidence>
<name>A0AAN6VDJ9_9PEZI</name>
<feature type="transmembrane region" description="Helical" evidence="7">
    <location>
        <begin position="93"/>
        <end position="117"/>
    </location>
</feature>
<evidence type="ECO:0000259" key="8">
    <source>
        <dbReference type="SMART" id="SM00014"/>
    </source>
</evidence>
<comment type="caution">
    <text evidence="9">The sequence shown here is derived from an EMBL/GenBank/DDBJ whole genome shotgun (WGS) entry which is preliminary data.</text>
</comment>
<reference evidence="9" key="2">
    <citation type="submission" date="2023-05" db="EMBL/GenBank/DDBJ databases">
        <authorList>
            <consortium name="Lawrence Berkeley National Laboratory"/>
            <person name="Steindorff A."/>
            <person name="Hensen N."/>
            <person name="Bonometti L."/>
            <person name="Westerberg I."/>
            <person name="Brannstrom I.O."/>
            <person name="Guillou S."/>
            <person name="Cros-Aarteil S."/>
            <person name="Calhoun S."/>
            <person name="Haridas S."/>
            <person name="Kuo A."/>
            <person name="Mondo S."/>
            <person name="Pangilinan J."/>
            <person name="Riley R."/>
            <person name="Labutti K."/>
            <person name="Andreopoulos B."/>
            <person name="Lipzen A."/>
            <person name="Chen C."/>
            <person name="Yanf M."/>
            <person name="Daum C."/>
            <person name="Ng V."/>
            <person name="Clum A."/>
            <person name="Ohm R."/>
            <person name="Martin F."/>
            <person name="Silar P."/>
            <person name="Natvig D."/>
            <person name="Lalanne C."/>
            <person name="Gautier V."/>
            <person name="Ament-Velasquez S.L."/>
            <person name="Kruys A."/>
            <person name="Hutchinson M.I."/>
            <person name="Powell A.J."/>
            <person name="Barry K."/>
            <person name="Miller A.N."/>
            <person name="Grigoriev I.V."/>
            <person name="Debuchy R."/>
            <person name="Gladieux P."/>
            <person name="Thoren M.H."/>
            <person name="Johannesson H."/>
        </authorList>
    </citation>
    <scope>NUCLEOTIDE SEQUENCE</scope>
    <source>
        <strain evidence="9">CBS 538.74</strain>
    </source>
</reference>